<organism evidence="2 3">
    <name type="scientific">Microbacterium mitrae</name>
    <dbReference type="NCBI Taxonomy" id="664640"/>
    <lineage>
        <taxon>Bacteria</taxon>
        <taxon>Bacillati</taxon>
        <taxon>Actinomycetota</taxon>
        <taxon>Actinomycetes</taxon>
        <taxon>Micrococcales</taxon>
        <taxon>Microbacteriaceae</taxon>
        <taxon>Microbacterium</taxon>
    </lineage>
</organism>
<evidence type="ECO:0000256" key="1">
    <source>
        <dbReference type="SAM" id="Phobius"/>
    </source>
</evidence>
<feature type="transmembrane region" description="Helical" evidence="1">
    <location>
        <begin position="69"/>
        <end position="88"/>
    </location>
</feature>
<keyword evidence="1" id="KW-1133">Transmembrane helix</keyword>
<proteinExistence type="predicted"/>
<comment type="caution">
    <text evidence="2">The sequence shown here is derived from an EMBL/GenBank/DDBJ whole genome shotgun (WGS) entry which is preliminary data.</text>
</comment>
<dbReference type="OrthoDB" id="5126091at2"/>
<evidence type="ECO:0000313" key="2">
    <source>
        <dbReference type="EMBL" id="TXK05882.1"/>
    </source>
</evidence>
<reference evidence="2 3" key="1">
    <citation type="submission" date="2019-08" db="EMBL/GenBank/DDBJ databases">
        <authorList>
            <person name="Dong K."/>
        </authorList>
    </citation>
    <scope>NUCLEOTIDE SEQUENCE [LARGE SCALE GENOMIC DNA]</scope>
    <source>
        <strain evidence="2 3">M4-8</strain>
    </source>
</reference>
<accession>A0A5C8HRH0</accession>
<protein>
    <submittedName>
        <fullName evidence="2">Uncharacterized protein</fullName>
    </submittedName>
</protein>
<gene>
    <name evidence="2" type="ORF">FVP60_02570</name>
</gene>
<name>A0A5C8HRH0_9MICO</name>
<feature type="transmembrane region" description="Helical" evidence="1">
    <location>
        <begin position="38"/>
        <end position="57"/>
    </location>
</feature>
<dbReference type="Proteomes" id="UP000321196">
    <property type="component" value="Unassembled WGS sequence"/>
</dbReference>
<feature type="transmembrane region" description="Helical" evidence="1">
    <location>
        <begin position="12"/>
        <end position="32"/>
    </location>
</feature>
<sequence length="179" mass="18619">MSWDVERASSPRRTASVTLSIVGLVTLVGGWLLHLPFWAAFGLPLILAAVAVVLAVAARKDGQRRPTAIVVSIVTLVAVVASLAISFATGSGSQATYQLTVTSTAEIDVVIKDGTKLTEERWASGKTITLMSDAQVVSIGAQTTDPTVVISCELSRDGSVVATDERAGSVNCSYVKGSN</sequence>
<keyword evidence="3" id="KW-1185">Reference proteome</keyword>
<dbReference type="RefSeq" id="WP_147824692.1">
    <property type="nucleotide sequence ID" value="NZ_BAAARG010000001.1"/>
</dbReference>
<keyword evidence="1" id="KW-0472">Membrane</keyword>
<evidence type="ECO:0000313" key="3">
    <source>
        <dbReference type="Proteomes" id="UP000321196"/>
    </source>
</evidence>
<keyword evidence="1" id="KW-0812">Transmembrane</keyword>
<dbReference type="AlphaFoldDB" id="A0A5C8HRH0"/>
<dbReference type="EMBL" id="VRSW01000001">
    <property type="protein sequence ID" value="TXK05882.1"/>
    <property type="molecule type" value="Genomic_DNA"/>
</dbReference>